<protein>
    <submittedName>
        <fullName evidence="1">Uncharacterized protein</fullName>
    </submittedName>
</protein>
<reference evidence="1 2" key="1">
    <citation type="submission" date="2018-03" db="EMBL/GenBank/DDBJ databases">
        <title>Defining the species Micromonospora saelicesensis and Micromonospora noduli under the framework of genomics.</title>
        <authorList>
            <person name="Riesco R."/>
            <person name="Trujillo M.E."/>
        </authorList>
    </citation>
    <scope>NUCLEOTIDE SEQUENCE [LARGE SCALE GENOMIC DNA]</scope>
    <source>
        <strain evidence="1 2">PSN13</strain>
    </source>
</reference>
<dbReference type="AlphaFoldDB" id="A0A328P1G1"/>
<accession>A0A328P1G1</accession>
<dbReference type="RefSeq" id="WP_112672909.1">
    <property type="nucleotide sequence ID" value="NZ_PYAG01000001.1"/>
</dbReference>
<comment type="caution">
    <text evidence="1">The sequence shown here is derived from an EMBL/GenBank/DDBJ whole genome shotgun (WGS) entry which is preliminary data.</text>
</comment>
<sequence length="578" mass="61535">MATGQSSTLSTADEAARPLRGVLEDAWLTLDARPAGDGRWLEVYRGAPADPVFVCIDVMGNVLHVQFRDATTLTLSYLPGWCYEAATAAHADRRPDPPEILVADLDSAQPLVFELTVENPIDGAYRSVTVAGEAVAYRPLPFGYAFTPARGYLIEEARAGSTPLVHWSALRLRLAAAPGVAYSARPLLSTAALTTLRAAYVIGDGPTTCDQALSFEFERHRHPGTVPPLGEPLRTVPAAEADLVAGAVAMRAAASAGPDAGGGEPDVEGFAGFDLGGGPLATATHQVRADGIDLLLVKPDQRSAPRAQPWSWQPAWFVTAATILDDALFALAKDMYDSYVQWLGGLPDTTPLPIRIRVDPASAEDRFAYRLDHLDADGKPTDRPVPAEQGRAAFRLSVVHTPGVEVFLDLAVGNAAAEGPDAISGIVEYRAREVKYFDDVPLEITEETLVPEAVLPDRPATLAEIVHVIHTLGQFVPIPIVQNMYDLEDLGSVAAYVLTGRNLYGEPMTGLEAALTLGGVLLPEIAERAGGTLLTAARRVLTLGDTPLYRMRGAAAAVQPVDARVAEAFVHTLSEAAR</sequence>
<dbReference type="EMBL" id="PYAG01000001">
    <property type="protein sequence ID" value="RAO39092.1"/>
    <property type="molecule type" value="Genomic_DNA"/>
</dbReference>
<name>A0A328P1G1_9ACTN</name>
<dbReference type="Proteomes" id="UP000249419">
    <property type="component" value="Unassembled WGS sequence"/>
</dbReference>
<evidence type="ECO:0000313" key="1">
    <source>
        <dbReference type="EMBL" id="RAO39092.1"/>
    </source>
</evidence>
<organism evidence="1 2">
    <name type="scientific">Micromonospora saelicesensis</name>
    <dbReference type="NCBI Taxonomy" id="285676"/>
    <lineage>
        <taxon>Bacteria</taxon>
        <taxon>Bacillati</taxon>
        <taxon>Actinomycetota</taxon>
        <taxon>Actinomycetes</taxon>
        <taxon>Micromonosporales</taxon>
        <taxon>Micromonosporaceae</taxon>
        <taxon>Micromonospora</taxon>
    </lineage>
</organism>
<proteinExistence type="predicted"/>
<gene>
    <name evidence="1" type="ORF">PSN13_00116</name>
</gene>
<evidence type="ECO:0000313" key="2">
    <source>
        <dbReference type="Proteomes" id="UP000249419"/>
    </source>
</evidence>